<feature type="compositionally biased region" description="Basic and acidic residues" evidence="1">
    <location>
        <begin position="27"/>
        <end position="40"/>
    </location>
</feature>
<sequence>MESKEENERKPAKKYQKVKKVGPLGDTKNDPPTRDEKPQEEFIDTEANPSNGRS</sequence>
<evidence type="ECO:0000256" key="1">
    <source>
        <dbReference type="SAM" id="MobiDB-lite"/>
    </source>
</evidence>
<keyword evidence="3" id="KW-1185">Reference proteome</keyword>
<accession>A0ABP3YJW3</accession>
<feature type="compositionally biased region" description="Basic residues" evidence="1">
    <location>
        <begin position="11"/>
        <end position="20"/>
    </location>
</feature>
<proteinExistence type="predicted"/>
<feature type="region of interest" description="Disordered" evidence="1">
    <location>
        <begin position="1"/>
        <end position="54"/>
    </location>
</feature>
<name>A0ABP3YJW3_9BACT</name>
<reference evidence="3" key="1">
    <citation type="journal article" date="2019" name="Int. J. Syst. Evol. Microbiol.">
        <title>The Global Catalogue of Microorganisms (GCM) 10K type strain sequencing project: providing services to taxonomists for standard genome sequencing and annotation.</title>
        <authorList>
            <consortium name="The Broad Institute Genomics Platform"/>
            <consortium name="The Broad Institute Genome Sequencing Center for Infectious Disease"/>
            <person name="Wu L."/>
            <person name="Ma J."/>
        </authorList>
    </citation>
    <scope>NUCLEOTIDE SEQUENCE [LARGE SCALE GENOMIC DNA]</scope>
    <source>
        <strain evidence="3">JCM 16112</strain>
    </source>
</reference>
<comment type="caution">
    <text evidence="2">The sequence shown here is derived from an EMBL/GenBank/DDBJ whole genome shotgun (WGS) entry which is preliminary data.</text>
</comment>
<dbReference type="Proteomes" id="UP001500469">
    <property type="component" value="Unassembled WGS sequence"/>
</dbReference>
<evidence type="ECO:0000313" key="2">
    <source>
        <dbReference type="EMBL" id="GAA0880839.1"/>
    </source>
</evidence>
<feature type="compositionally biased region" description="Basic and acidic residues" evidence="1">
    <location>
        <begin position="1"/>
        <end position="10"/>
    </location>
</feature>
<dbReference type="EMBL" id="BAAAFI010000047">
    <property type="protein sequence ID" value="GAA0880839.1"/>
    <property type="molecule type" value="Genomic_DNA"/>
</dbReference>
<gene>
    <name evidence="2" type="ORF">GCM10009119_38090</name>
</gene>
<evidence type="ECO:0000313" key="3">
    <source>
        <dbReference type="Proteomes" id="UP001500469"/>
    </source>
</evidence>
<protein>
    <submittedName>
        <fullName evidence="2">Uncharacterized protein</fullName>
    </submittedName>
</protein>
<organism evidence="2 3">
    <name type="scientific">Algoriphagus jejuensis</name>
    <dbReference type="NCBI Taxonomy" id="419934"/>
    <lineage>
        <taxon>Bacteria</taxon>
        <taxon>Pseudomonadati</taxon>
        <taxon>Bacteroidota</taxon>
        <taxon>Cytophagia</taxon>
        <taxon>Cytophagales</taxon>
        <taxon>Cyclobacteriaceae</taxon>
        <taxon>Algoriphagus</taxon>
    </lineage>
</organism>